<dbReference type="AlphaFoldDB" id="A0A0C4WRL5"/>
<evidence type="ECO:0000313" key="10">
    <source>
        <dbReference type="EMBL" id="AJE23361.1"/>
    </source>
</evidence>
<dbReference type="InterPro" id="IPR031704">
    <property type="entry name" value="Glyco_hydro_36_N"/>
</dbReference>
<evidence type="ECO:0000259" key="9">
    <source>
        <dbReference type="Pfam" id="PF16875"/>
    </source>
</evidence>
<dbReference type="PRINTS" id="PR00743">
    <property type="entry name" value="GLHYDRLASE36"/>
</dbReference>
<feature type="binding site" evidence="7">
    <location>
        <position position="436"/>
    </location>
    <ligand>
        <name>substrate</name>
    </ligand>
</feature>
<dbReference type="InterPro" id="IPR017853">
    <property type="entry name" value="GH"/>
</dbReference>
<dbReference type="CDD" id="cd14791">
    <property type="entry name" value="GH36"/>
    <property type="match status" value="1"/>
</dbReference>
<dbReference type="KEGG" id="acx:Achr_39750"/>
<dbReference type="InterPro" id="IPR002252">
    <property type="entry name" value="Glyco_hydro_36"/>
</dbReference>
<accession>A0A0C4WRL5</accession>
<dbReference type="Gene3D" id="2.60.40.1180">
    <property type="entry name" value="Golgi alpha-mannosidase II"/>
    <property type="match status" value="1"/>
</dbReference>
<evidence type="ECO:0000256" key="6">
    <source>
        <dbReference type="PIRSR" id="PIRSR005536-1"/>
    </source>
</evidence>
<name>A0A0C4WRL5_9GAMM</name>
<dbReference type="InterPro" id="IPR000111">
    <property type="entry name" value="Glyco_hydro_27/36_CS"/>
</dbReference>
<organism evidence="10 11">
    <name type="scientific">Azotobacter chroococcum NCIMB 8003</name>
    <dbReference type="NCBI Taxonomy" id="1328314"/>
    <lineage>
        <taxon>Bacteria</taxon>
        <taxon>Pseudomonadati</taxon>
        <taxon>Pseudomonadota</taxon>
        <taxon>Gammaproteobacteria</taxon>
        <taxon>Pseudomonadales</taxon>
        <taxon>Pseudomonadaceae</taxon>
        <taxon>Azotobacter</taxon>
    </lineage>
</organism>
<dbReference type="Pfam" id="PF02065">
    <property type="entry name" value="Melibiase"/>
    <property type="match status" value="1"/>
</dbReference>
<evidence type="ECO:0000313" key="11">
    <source>
        <dbReference type="Proteomes" id="UP000068210"/>
    </source>
</evidence>
<dbReference type="PANTHER" id="PTHR43053">
    <property type="entry name" value="GLYCOSIDASE FAMILY 31"/>
    <property type="match status" value="1"/>
</dbReference>
<dbReference type="Pfam" id="PF16874">
    <property type="entry name" value="Glyco_hydro_36C"/>
    <property type="match status" value="1"/>
</dbReference>
<dbReference type="InterPro" id="IPR038417">
    <property type="entry name" value="Alpga-gal_N_sf"/>
</dbReference>
<feature type="active site" description="Proton donor" evidence="6">
    <location>
        <position position="536"/>
    </location>
</feature>
<feature type="binding site" evidence="7">
    <location>
        <position position="192"/>
    </location>
    <ligand>
        <name>substrate</name>
    </ligand>
</feature>
<keyword evidence="4 5" id="KW-0326">Glycosidase</keyword>
<proteinExistence type="inferred from homology"/>
<protein>
    <recommendedName>
        <fullName evidence="2 5">Alpha-galactosidase</fullName>
        <ecNumber evidence="2 5">3.2.1.22</ecNumber>
    </recommendedName>
</protein>
<keyword evidence="3 5" id="KW-0378">Hydrolase</keyword>
<dbReference type="SUPFAM" id="SSF51445">
    <property type="entry name" value="(Trans)glycosidases"/>
    <property type="match status" value="1"/>
</dbReference>
<feature type="binding site" evidence="7">
    <location>
        <begin position="469"/>
        <end position="473"/>
    </location>
    <ligand>
        <name>substrate</name>
    </ligand>
</feature>
<dbReference type="HOGENOM" id="CLU_009640_3_1_6"/>
<dbReference type="InterPro" id="IPR050985">
    <property type="entry name" value="Alpha-glycosidase_related"/>
</dbReference>
<feature type="active site" description="Nucleophile" evidence="6">
    <location>
        <position position="471"/>
    </location>
</feature>
<evidence type="ECO:0000256" key="4">
    <source>
        <dbReference type="ARBA" id="ARBA00023295"/>
    </source>
</evidence>
<dbReference type="EC" id="3.2.1.22" evidence="2 5"/>
<evidence type="ECO:0000256" key="2">
    <source>
        <dbReference type="ARBA" id="ARBA00012755"/>
    </source>
</evidence>
<dbReference type="InterPro" id="IPR013780">
    <property type="entry name" value="Glyco_hydro_b"/>
</dbReference>
<dbReference type="Gene3D" id="2.70.98.60">
    <property type="entry name" value="alpha-galactosidase from lactobacil brevis"/>
    <property type="match status" value="1"/>
</dbReference>
<feature type="binding site" evidence="7">
    <location>
        <position position="536"/>
    </location>
    <ligand>
        <name>substrate</name>
    </ligand>
</feature>
<feature type="binding site" evidence="7">
    <location>
        <begin position="359"/>
        <end position="360"/>
    </location>
    <ligand>
        <name>substrate</name>
    </ligand>
</feature>
<dbReference type="InterPro" id="IPR031705">
    <property type="entry name" value="Glyco_hydro_36_C"/>
</dbReference>
<dbReference type="STRING" id="1328314.Achr_39750"/>
<sequence length="734" mass="80904">MTQAPITPPFIPEIELAGQGGSHPEAVIRLDGTNSTLLLIRRREGLPEIAYWGRRLPQEISEAEIFAVRAPDSPNNGPDQWRPLITLLDTIGCWNFDMPGLIAARPDGSGWTANFETEQVAREGQRLVVRGKDTVSGLALVLNLELGPDDVLTSQARLSNTGTQTLRVERLVSGTYLLPESVDTAHVLSGEWGNEFGIEPMNLTRGGIVVESRRNRTHDHFPGMLLSPANTSENEGEAWAVQLGWSGGHRLCVERMEDGRVRLSCGEYLYSGEGDLAPGAELVTPVAYAAYSSAGFSGCARAFQAHARRHVLHWQGGKMKPRPVLLNSWEGSGFDLHEDQLMRQVDAAAALGIERFVLDDGWFGARRDCDAGLGDWFSAASVFPNGLRPLADRIHGHGMEFGLWYEPEMVNPDSDLYRAHPDWVLQTRGYPLWTSRNQLVLDISRPEVSDYLFEAISEQVASVRIDYIKWDFNRDLVEASDAQGRAAYRRQVLALYALWERLHKAHPELEIESCASGGGRADWGALAHTQRVWTSDDTDALERLAIQGAAWHFLPPEVTGCHISEVPNGITGRTTTLDFRACVAIFGHLGLELDPTHLSAEECTRLKAWIALHKRLRGLLHHGQAQFCAADPARVVRGVVSDDARSGVFLVAQRDWVSARRPSPIRLSGLDPAKTYRITLPEPQSLPAGYRPSEAQKAVFSGKVPVSGATLMDVGIFPPFMPPLSAMVMELQAV</sequence>
<dbReference type="InterPro" id="IPR013785">
    <property type="entry name" value="Aldolase_TIM"/>
</dbReference>
<feature type="binding site" evidence="7">
    <location>
        <position position="514"/>
    </location>
    <ligand>
        <name>substrate</name>
    </ligand>
</feature>
<comment type="similarity">
    <text evidence="5">Belongs to the glycosyl hydrolase.</text>
</comment>
<dbReference type="EMBL" id="CP010415">
    <property type="protein sequence ID" value="AJE23361.1"/>
    <property type="molecule type" value="Genomic_DNA"/>
</dbReference>
<dbReference type="PIRSF" id="PIRSF005536">
    <property type="entry name" value="Agal"/>
    <property type="match status" value="1"/>
</dbReference>
<gene>
    <name evidence="10" type="ORF">Achr_39750</name>
</gene>
<evidence type="ECO:0000256" key="1">
    <source>
        <dbReference type="ARBA" id="ARBA00001255"/>
    </source>
</evidence>
<reference evidence="10 11" key="1">
    <citation type="journal article" date="2015" name="PLoS ONE">
        <title>Azotobacter Genomes: The Genome of Azotobacter chroococcum NCIMB 8003 (ATCC 4412).</title>
        <authorList>
            <person name="Robson R.L."/>
            <person name="Jones R."/>
            <person name="Robson R.M."/>
            <person name="Schwartz A."/>
            <person name="Richardson T.H."/>
        </authorList>
    </citation>
    <scope>NUCLEOTIDE SEQUENCE [LARGE SCALE GENOMIC DNA]</scope>
    <source>
        <strain evidence="10 11">NCIMB 8003</strain>
    </source>
</reference>
<evidence type="ECO:0000259" key="8">
    <source>
        <dbReference type="Pfam" id="PF16874"/>
    </source>
</evidence>
<comment type="catalytic activity">
    <reaction evidence="1 5">
        <text>Hydrolysis of terminal, non-reducing alpha-D-galactose residues in alpha-D-galactosides, including galactose oligosaccharides, galactomannans and galactolipids.</text>
        <dbReference type="EC" id="3.2.1.22"/>
    </reaction>
</comment>
<dbReference type="GO" id="GO:0016052">
    <property type="term" value="P:carbohydrate catabolic process"/>
    <property type="evidence" value="ECO:0007669"/>
    <property type="project" value="InterPro"/>
</dbReference>
<feature type="domain" description="Glycosyl hydrolase family 36 C-terminal" evidence="8">
    <location>
        <begin position="639"/>
        <end position="731"/>
    </location>
</feature>
<dbReference type="FunFam" id="3.20.20.70:FF:000118">
    <property type="entry name" value="Alpha-galactosidase"/>
    <property type="match status" value="1"/>
</dbReference>
<dbReference type="PROSITE" id="PS00512">
    <property type="entry name" value="ALPHA_GALACTOSIDASE"/>
    <property type="match status" value="1"/>
</dbReference>
<dbReference type="GO" id="GO:0004557">
    <property type="term" value="F:alpha-galactosidase activity"/>
    <property type="evidence" value="ECO:0007669"/>
    <property type="project" value="UniProtKB-UniRule"/>
</dbReference>
<feature type="domain" description="Glycosyl hydrolase family 36 N-terminal" evidence="9">
    <location>
        <begin position="45"/>
        <end position="267"/>
    </location>
</feature>
<evidence type="ECO:0000256" key="7">
    <source>
        <dbReference type="PIRSR" id="PIRSR005536-2"/>
    </source>
</evidence>
<dbReference type="Proteomes" id="UP000068210">
    <property type="component" value="Chromosome"/>
</dbReference>
<dbReference type="RefSeq" id="WP_039807048.1">
    <property type="nucleotide sequence ID" value="NZ_CP010415.1"/>
</dbReference>
<dbReference type="PANTHER" id="PTHR43053:SF3">
    <property type="entry name" value="ALPHA-GALACTOSIDASE C-RELATED"/>
    <property type="match status" value="1"/>
</dbReference>
<dbReference type="Gene3D" id="3.20.20.70">
    <property type="entry name" value="Aldolase class I"/>
    <property type="match status" value="1"/>
</dbReference>
<evidence type="ECO:0000256" key="3">
    <source>
        <dbReference type="ARBA" id="ARBA00022801"/>
    </source>
</evidence>
<evidence type="ECO:0000256" key="5">
    <source>
        <dbReference type="PIRNR" id="PIRNR005536"/>
    </source>
</evidence>
<keyword evidence="11" id="KW-1185">Reference proteome</keyword>
<dbReference type="Pfam" id="PF16875">
    <property type="entry name" value="Glyco_hydro_36N"/>
    <property type="match status" value="1"/>
</dbReference>